<dbReference type="SMART" id="SM01321">
    <property type="entry name" value="Y1_Tnp"/>
    <property type="match status" value="1"/>
</dbReference>
<dbReference type="Proteomes" id="UP000326641">
    <property type="component" value="Unassembled WGS sequence"/>
</dbReference>
<dbReference type="NCBIfam" id="NF047646">
    <property type="entry name" value="REP_Tyr_transpos"/>
    <property type="match status" value="1"/>
</dbReference>
<dbReference type="InterPro" id="IPR036515">
    <property type="entry name" value="Transposase_17_sf"/>
</dbReference>
<evidence type="ECO:0000313" key="2">
    <source>
        <dbReference type="EMBL" id="VUX46674.1"/>
    </source>
</evidence>
<proteinExistence type="predicted"/>
<evidence type="ECO:0000259" key="1">
    <source>
        <dbReference type="SMART" id="SM01321"/>
    </source>
</evidence>
<dbReference type="EMBL" id="UXAT02000019">
    <property type="protein sequence ID" value="VUX46674.1"/>
    <property type="molecule type" value="Genomic_DNA"/>
</dbReference>
<dbReference type="GO" id="GO:0043565">
    <property type="term" value="F:sequence-specific DNA binding"/>
    <property type="evidence" value="ECO:0007669"/>
    <property type="project" value="TreeGrafter"/>
</dbReference>
<accession>A0A564WGP4</accession>
<dbReference type="SUPFAM" id="SSF143422">
    <property type="entry name" value="Transposase IS200-like"/>
    <property type="match status" value="1"/>
</dbReference>
<dbReference type="Gene3D" id="3.30.70.1290">
    <property type="entry name" value="Transposase IS200-like"/>
    <property type="match status" value="1"/>
</dbReference>
<comment type="caution">
    <text evidence="2">The sequence shown here is derived from an EMBL/GenBank/DDBJ whole genome shotgun (WGS) entry which is preliminary data.</text>
</comment>
<organism evidence="2 3">
    <name type="scientific">Candidatus Defluviicoccus seviourii</name>
    <dbReference type="NCBI Taxonomy" id="2565273"/>
    <lineage>
        <taxon>Bacteria</taxon>
        <taxon>Pseudomonadati</taxon>
        <taxon>Pseudomonadota</taxon>
        <taxon>Alphaproteobacteria</taxon>
        <taxon>Rhodospirillales</taxon>
        <taxon>Rhodospirillaceae</taxon>
        <taxon>Defluviicoccus</taxon>
    </lineage>
</organism>
<dbReference type="InterPro" id="IPR002686">
    <property type="entry name" value="Transposase_17"/>
</dbReference>
<protein>
    <recommendedName>
        <fullName evidence="1">Transposase IS200-like domain-containing protein</fullName>
    </recommendedName>
</protein>
<dbReference type="InterPro" id="IPR052715">
    <property type="entry name" value="RAYT_transposase"/>
</dbReference>
<feature type="domain" description="Transposase IS200-like" evidence="1">
    <location>
        <begin position="9"/>
        <end position="133"/>
    </location>
</feature>
<reference evidence="2" key="1">
    <citation type="submission" date="2018-11" db="EMBL/GenBank/DDBJ databases">
        <authorList>
            <person name="Onetto C."/>
        </authorList>
    </citation>
    <scope>NUCLEOTIDE SEQUENCE [LARGE SCALE GENOMIC DNA]</scope>
</reference>
<dbReference type="PANTHER" id="PTHR36966">
    <property type="entry name" value="REP-ASSOCIATED TYROSINE TRANSPOSASE"/>
    <property type="match status" value="1"/>
</dbReference>
<gene>
    <name evidence="2" type="primary">yafM</name>
    <name evidence="2" type="ORF">DF3PA_260040</name>
</gene>
<dbReference type="GO" id="GO:0004803">
    <property type="term" value="F:transposase activity"/>
    <property type="evidence" value="ECO:0007669"/>
    <property type="project" value="InterPro"/>
</dbReference>
<keyword evidence="3" id="KW-1185">Reference proteome</keyword>
<dbReference type="GO" id="GO:0006313">
    <property type="term" value="P:DNA transposition"/>
    <property type="evidence" value="ECO:0007669"/>
    <property type="project" value="InterPro"/>
</dbReference>
<dbReference type="AlphaFoldDB" id="A0A564WGP4"/>
<sequence length="179" mass="20941">MPDFHRYRVPGGCYFFTVNLLERRGNALLNDRIDLLRDAVRRVRRSRPFTIDAWAVLPDHLHCVWTLPPGDDNFSTRWRLIKTFFVRGLPRTERLSRVRRASGERGIWQRRFWEHAIRDDEDYAAHMDYVHFNPVKHGLAASPADWPYSTFKSCVDRGLYPEDWIGVGNSNLSAGEPGE</sequence>
<name>A0A564WGP4_9PROT</name>
<dbReference type="PANTHER" id="PTHR36966:SF1">
    <property type="entry name" value="REP-ASSOCIATED TYROSINE TRANSPOSASE"/>
    <property type="match status" value="1"/>
</dbReference>
<evidence type="ECO:0000313" key="3">
    <source>
        <dbReference type="Proteomes" id="UP000326641"/>
    </source>
</evidence>